<keyword evidence="4" id="KW-1185">Reference proteome</keyword>
<keyword evidence="1" id="KW-0732">Signal</keyword>
<accession>A0A849I460</accession>
<evidence type="ECO:0000313" key="3">
    <source>
        <dbReference type="EMBL" id="NNM74616.1"/>
    </source>
</evidence>
<organism evidence="3 4">
    <name type="scientific">Enterovirga aerilata</name>
    <dbReference type="NCBI Taxonomy" id="2730920"/>
    <lineage>
        <taxon>Bacteria</taxon>
        <taxon>Pseudomonadati</taxon>
        <taxon>Pseudomonadota</taxon>
        <taxon>Alphaproteobacteria</taxon>
        <taxon>Hyphomicrobiales</taxon>
        <taxon>Methylobacteriaceae</taxon>
        <taxon>Enterovirga</taxon>
    </lineage>
</organism>
<feature type="signal peptide" evidence="1">
    <location>
        <begin position="1"/>
        <end position="18"/>
    </location>
</feature>
<dbReference type="AlphaFoldDB" id="A0A849I460"/>
<feature type="chain" id="PRO_5032634457" evidence="1">
    <location>
        <begin position="19"/>
        <end position="344"/>
    </location>
</feature>
<dbReference type="RefSeq" id="WP_171220080.1">
    <property type="nucleotide sequence ID" value="NZ_JABEPP010000006.1"/>
</dbReference>
<dbReference type="PROSITE" id="PS51318">
    <property type="entry name" value="TAT"/>
    <property type="match status" value="1"/>
</dbReference>
<protein>
    <submittedName>
        <fullName evidence="3">Twin-arginine translocation pathway signal</fullName>
    </submittedName>
</protein>
<comment type="caution">
    <text evidence="3">The sequence shown here is derived from an EMBL/GenBank/DDBJ whole genome shotgun (WGS) entry which is preliminary data.</text>
</comment>
<evidence type="ECO:0000256" key="1">
    <source>
        <dbReference type="SAM" id="SignalP"/>
    </source>
</evidence>
<reference evidence="3 4" key="1">
    <citation type="submission" date="2020-04" db="EMBL/GenBank/DDBJ databases">
        <title>Enterovirga sp. isolate from soil.</title>
        <authorList>
            <person name="Chea S."/>
            <person name="Kim D.-U."/>
        </authorList>
    </citation>
    <scope>NUCLEOTIDE SEQUENCE [LARGE SCALE GENOMIC DNA]</scope>
    <source>
        <strain evidence="3 4">DB1703</strain>
    </source>
</reference>
<name>A0A849I460_9HYPH</name>
<dbReference type="InterPro" id="IPR006311">
    <property type="entry name" value="TAT_signal"/>
</dbReference>
<dbReference type="InterPro" id="IPR014567">
    <property type="entry name" value="UCP031900"/>
</dbReference>
<evidence type="ECO:0000313" key="4">
    <source>
        <dbReference type="Proteomes" id="UP000564885"/>
    </source>
</evidence>
<dbReference type="Proteomes" id="UP000564885">
    <property type="component" value="Unassembled WGS sequence"/>
</dbReference>
<gene>
    <name evidence="3" type="ORF">HJG44_19840</name>
</gene>
<dbReference type="Pfam" id="PF13449">
    <property type="entry name" value="Phytase-like"/>
    <property type="match status" value="1"/>
</dbReference>
<dbReference type="EMBL" id="JABEPP010000006">
    <property type="protein sequence ID" value="NNM74616.1"/>
    <property type="molecule type" value="Genomic_DNA"/>
</dbReference>
<feature type="domain" description="Phytase-like" evidence="2">
    <location>
        <begin position="76"/>
        <end position="329"/>
    </location>
</feature>
<sequence length="344" mass="37429">MRLSRRAALAFAGAAALAPVGLHFARARGPGESDGPRPSLLHARPILALLPREAERRRFGALTFRAGLELWSDDPDFGGWSGLWRSPDGRRLVAVSDRAHWLTAIPHYEEGRLAGLDEAVVAPILGSDGRPLRGGRAFDVEALAIADGAAFVAIERVHEVRRFDWDRDGIRARGIPVPLPSEADRLPFNEGLEALGVAPPRHPLAGCLVAIAERAAAGDEAPTRGWVVTGPNRFAFTVRRSLGFDVTDIVFLPSGEALLLERRFSILSGVACRIRRLARDAFRPDGELDGEVVFEADRGYEIDNMEGITAHRDPATGETVVTLISDDNFSFLQRTVLLEFSLAP</sequence>
<dbReference type="InterPro" id="IPR027372">
    <property type="entry name" value="Phytase-like_dom"/>
</dbReference>
<evidence type="ECO:0000259" key="2">
    <source>
        <dbReference type="Pfam" id="PF13449"/>
    </source>
</evidence>
<dbReference type="PIRSF" id="PIRSF031900">
    <property type="entry name" value="UCP031900"/>
    <property type="match status" value="1"/>
</dbReference>
<proteinExistence type="predicted"/>